<dbReference type="GO" id="GO:0005524">
    <property type="term" value="F:ATP binding"/>
    <property type="evidence" value="ECO:0007669"/>
    <property type="project" value="UniProtKB-KW"/>
</dbReference>
<name>A0A7J7NM78_9MAGN</name>
<dbReference type="GO" id="GO:0046872">
    <property type="term" value="F:metal ion binding"/>
    <property type="evidence" value="ECO:0007669"/>
    <property type="project" value="UniProtKB-KW"/>
</dbReference>
<dbReference type="GO" id="GO:0005783">
    <property type="term" value="C:endoplasmic reticulum"/>
    <property type="evidence" value="ECO:0007669"/>
    <property type="project" value="TreeGrafter"/>
</dbReference>
<proteinExistence type="predicted"/>
<feature type="domain" description="Response regulatory" evidence="3">
    <location>
        <begin position="303"/>
        <end position="420"/>
    </location>
</feature>
<accession>A0A7J7NM78</accession>
<dbReference type="FunFam" id="3.30.565.10:FF:000030">
    <property type="entry name" value="Ethylene receptor 1"/>
    <property type="match status" value="1"/>
</dbReference>
<dbReference type="InterPro" id="IPR036890">
    <property type="entry name" value="HATPase_C_sf"/>
</dbReference>
<dbReference type="PANTHER" id="PTHR24423:SF615">
    <property type="entry name" value="ETHYLENE RECEPTOR 1"/>
    <property type="match status" value="1"/>
</dbReference>
<feature type="non-terminal residue" evidence="4">
    <location>
        <position position="1"/>
    </location>
</feature>
<keyword evidence="1" id="KW-0597">Phosphoprotein</keyword>
<dbReference type="SUPFAM" id="SSF55874">
    <property type="entry name" value="ATPase domain of HSP90 chaperone/DNA topoisomerase II/histidine kinase"/>
    <property type="match status" value="1"/>
</dbReference>
<protein>
    <recommendedName>
        <fullName evidence="3">Response regulatory domain-containing protein</fullName>
    </recommendedName>
</protein>
<dbReference type="Pfam" id="PF00072">
    <property type="entry name" value="Response_reg"/>
    <property type="match status" value="1"/>
</dbReference>
<reference evidence="4 5" key="1">
    <citation type="journal article" date="2020" name="IScience">
        <title>Genome Sequencing of the Endangered Kingdonia uniflora (Circaeasteraceae, Ranunculales) Reveals Potential Mechanisms of Evolutionary Specialization.</title>
        <authorList>
            <person name="Sun Y."/>
            <person name="Deng T."/>
            <person name="Zhang A."/>
            <person name="Moore M.J."/>
            <person name="Landis J.B."/>
            <person name="Lin N."/>
            <person name="Zhang H."/>
            <person name="Zhang X."/>
            <person name="Huang J."/>
            <person name="Zhang X."/>
            <person name="Sun H."/>
            <person name="Wang H."/>
        </authorList>
    </citation>
    <scope>NUCLEOTIDE SEQUENCE [LARGE SCALE GENOMIC DNA]</scope>
    <source>
        <strain evidence="4">TB1705</strain>
        <tissue evidence="4">Leaf</tissue>
    </source>
</reference>
<dbReference type="InterPro" id="IPR011006">
    <property type="entry name" value="CheY-like_superfamily"/>
</dbReference>
<evidence type="ECO:0000256" key="2">
    <source>
        <dbReference type="SAM" id="Phobius"/>
    </source>
</evidence>
<evidence type="ECO:0000313" key="5">
    <source>
        <dbReference type="Proteomes" id="UP000541444"/>
    </source>
</evidence>
<dbReference type="SUPFAM" id="SSF52172">
    <property type="entry name" value="CheY-like"/>
    <property type="match status" value="1"/>
</dbReference>
<comment type="caution">
    <text evidence="4">The sequence shown here is derived from an EMBL/GenBank/DDBJ whole genome shotgun (WGS) entry which is preliminary data.</text>
</comment>
<organism evidence="4 5">
    <name type="scientific">Kingdonia uniflora</name>
    <dbReference type="NCBI Taxonomy" id="39325"/>
    <lineage>
        <taxon>Eukaryota</taxon>
        <taxon>Viridiplantae</taxon>
        <taxon>Streptophyta</taxon>
        <taxon>Embryophyta</taxon>
        <taxon>Tracheophyta</taxon>
        <taxon>Spermatophyta</taxon>
        <taxon>Magnoliopsida</taxon>
        <taxon>Ranunculales</taxon>
        <taxon>Circaeasteraceae</taxon>
        <taxon>Kingdonia</taxon>
    </lineage>
</organism>
<dbReference type="EMBL" id="JACGCM010000704">
    <property type="protein sequence ID" value="KAF6168236.1"/>
    <property type="molecule type" value="Genomic_DNA"/>
</dbReference>
<sequence>MKCGYCIDYGKCLTAVVSCATALMLVHIIPELLSVKIRALFLKNKAAEPDREMGIIRTQKETGRHVRKLTHEIKSTLDRQTILKTTLVELGRTLTLEECALWMPTLRQWHVHELELIEVVADQVAVALSHAVILEESMRARDHLAEQNVALDLARREPETAIHLSRLEDRSLELDHRAFNLHSVFREAINLIKPIASVKKLFLSLNLAPDLPEYVVGDEKLLMQTILNVAGNIVKFSKEGSIYVSVSVAKLKSPRDARAPGFSPMPSDNYFYLRVQSVQSETEQLFIPKMQVNRGYSHFPGLQVLVMDGNGVSRMATKGLLVHQGCDVTAAGLSEECLRIFSHEHKVVFTDVGISGMDGYEVVFVLQDRFSARHERPLITVLTANTDRATKDNCLRVGMDGVVLKPVSLEKTRSVYRCSCRMGLFVKR</sequence>
<dbReference type="Gene3D" id="3.40.50.2300">
    <property type="match status" value="1"/>
</dbReference>
<feature type="transmembrane region" description="Helical" evidence="2">
    <location>
        <begin position="12"/>
        <end position="30"/>
    </location>
</feature>
<dbReference type="OrthoDB" id="1684426at2759"/>
<gene>
    <name evidence="4" type="ORF">GIB67_011621</name>
</gene>
<dbReference type="Proteomes" id="UP000541444">
    <property type="component" value="Unassembled WGS sequence"/>
</dbReference>
<dbReference type="GO" id="GO:0038199">
    <property type="term" value="F:ethylene receptor activity"/>
    <property type="evidence" value="ECO:0007669"/>
    <property type="project" value="TreeGrafter"/>
</dbReference>
<evidence type="ECO:0000259" key="3">
    <source>
        <dbReference type="PROSITE" id="PS50110"/>
    </source>
</evidence>
<evidence type="ECO:0000256" key="1">
    <source>
        <dbReference type="PROSITE-ProRule" id="PRU00169"/>
    </source>
</evidence>
<keyword evidence="2" id="KW-0472">Membrane</keyword>
<dbReference type="InterPro" id="IPR001789">
    <property type="entry name" value="Sig_transdc_resp-reg_receiver"/>
</dbReference>
<keyword evidence="5" id="KW-1185">Reference proteome</keyword>
<dbReference type="GO" id="GO:0004672">
    <property type="term" value="F:protein kinase activity"/>
    <property type="evidence" value="ECO:0007669"/>
    <property type="project" value="UniProtKB-ARBA"/>
</dbReference>
<evidence type="ECO:0000313" key="4">
    <source>
        <dbReference type="EMBL" id="KAF6168236.1"/>
    </source>
</evidence>
<dbReference type="AlphaFoldDB" id="A0A7J7NM78"/>
<dbReference type="Gene3D" id="3.30.565.10">
    <property type="entry name" value="Histidine kinase-like ATPase, C-terminal domain"/>
    <property type="match status" value="1"/>
</dbReference>
<dbReference type="GO" id="GO:0051740">
    <property type="term" value="F:ethylene binding"/>
    <property type="evidence" value="ECO:0007669"/>
    <property type="project" value="TreeGrafter"/>
</dbReference>
<dbReference type="SMART" id="SM00448">
    <property type="entry name" value="REC"/>
    <property type="match status" value="1"/>
</dbReference>
<keyword evidence="2" id="KW-0812">Transmembrane</keyword>
<dbReference type="PANTHER" id="PTHR24423">
    <property type="entry name" value="TWO-COMPONENT SENSOR HISTIDINE KINASE"/>
    <property type="match status" value="1"/>
</dbReference>
<keyword evidence="2" id="KW-1133">Transmembrane helix</keyword>
<dbReference type="PROSITE" id="PS50110">
    <property type="entry name" value="RESPONSE_REGULATORY"/>
    <property type="match status" value="1"/>
</dbReference>
<feature type="modified residue" description="4-aspartylphosphate" evidence="1">
    <location>
        <position position="351"/>
    </location>
</feature>